<dbReference type="GO" id="GO:0005634">
    <property type="term" value="C:nucleus"/>
    <property type="evidence" value="ECO:0007669"/>
    <property type="project" value="UniProtKB-SubCell"/>
</dbReference>
<dbReference type="Proteomes" id="UP001293593">
    <property type="component" value="Unassembled WGS sequence"/>
</dbReference>
<accession>A0AAE1IU05</accession>
<evidence type="ECO:0000313" key="7">
    <source>
        <dbReference type="EMBL" id="KAK4257073.1"/>
    </source>
</evidence>
<dbReference type="InterPro" id="IPR044964">
    <property type="entry name" value="RCD1/SRO1-5"/>
</dbReference>
<evidence type="ECO:0000259" key="5">
    <source>
        <dbReference type="PROSITE" id="PS51059"/>
    </source>
</evidence>
<dbReference type="PROSITE" id="PS51059">
    <property type="entry name" value="PARP_CATALYTIC"/>
    <property type="match status" value="1"/>
</dbReference>
<keyword evidence="4" id="KW-0539">Nucleus</keyword>
<dbReference type="GO" id="GO:0003950">
    <property type="term" value="F:NAD+ poly-ADP-ribosyltransferase activity"/>
    <property type="evidence" value="ECO:0007669"/>
    <property type="project" value="InterPro"/>
</dbReference>
<evidence type="ECO:0000256" key="3">
    <source>
        <dbReference type="ARBA" id="ARBA00023016"/>
    </source>
</evidence>
<dbReference type="InterPro" id="IPR012317">
    <property type="entry name" value="Poly(ADP-ribose)pol_cat_dom"/>
</dbReference>
<dbReference type="PANTHER" id="PTHR32263:SF12">
    <property type="entry name" value="INACTIVE POLY [ADP-RIBOSE] POLYMERASE SRO4-RELATED"/>
    <property type="match status" value="1"/>
</dbReference>
<comment type="subcellular location">
    <subcellularLocation>
        <location evidence="1">Nucleus</location>
    </subcellularLocation>
</comment>
<dbReference type="Pfam" id="PF12174">
    <property type="entry name" value="RST"/>
    <property type="match status" value="1"/>
</dbReference>
<dbReference type="PROSITE" id="PS51879">
    <property type="entry name" value="RST"/>
    <property type="match status" value="1"/>
</dbReference>
<evidence type="ECO:0000259" key="6">
    <source>
        <dbReference type="PROSITE" id="PS51879"/>
    </source>
</evidence>
<evidence type="ECO:0000313" key="8">
    <source>
        <dbReference type="Proteomes" id="UP001293593"/>
    </source>
</evidence>
<keyword evidence="2" id="KW-0217">Developmental protein</keyword>
<evidence type="ECO:0000256" key="4">
    <source>
        <dbReference type="ARBA" id="ARBA00023242"/>
    </source>
</evidence>
<sequence>MCFDNMLLGIHHNGSSPRLEVDEIGTSASNKSIKQEASDESDYMKIQNSIWETASNEGSTVSDCGSAVSGSDHVQHQMFGEGFFRLAEGDKVHDLIQRRFILGLGTLGANTKIVAIHRNAGSGVMAQARIQSFQVYMRAEEERRGNANVKYAWYGTSGKEEVRQIISHGFCNGSGETQNKGHFGCGLSLSSDDSPMESLKSSVVDKDGLRHLLLCRVILGRQELVHPGSDQCHPSSDEYDSGVDSLSAPKKYIIWCTRMNTHIFPEYVISFKVPSMEDLLKFEGSVRKPSSPWIPFPSLISSLAKFLPPSSIALISKFQKDHNEKKISRKELIQKLRRITGDELLITVIKSFVARKRTSVQLR</sequence>
<reference evidence="7" key="1">
    <citation type="submission" date="2023-10" db="EMBL/GenBank/DDBJ databases">
        <title>Chromosome-level genome of the transformable northern wattle, Acacia crassicarpa.</title>
        <authorList>
            <person name="Massaro I."/>
            <person name="Sinha N.R."/>
            <person name="Poethig S."/>
            <person name="Leichty A.R."/>
        </authorList>
    </citation>
    <scope>NUCLEOTIDE SEQUENCE</scope>
    <source>
        <strain evidence="7">Acra3RX</strain>
        <tissue evidence="7">Leaf</tissue>
    </source>
</reference>
<dbReference type="AlphaFoldDB" id="A0AAE1IU05"/>
<organism evidence="7 8">
    <name type="scientific">Acacia crassicarpa</name>
    <name type="common">northern wattle</name>
    <dbReference type="NCBI Taxonomy" id="499986"/>
    <lineage>
        <taxon>Eukaryota</taxon>
        <taxon>Viridiplantae</taxon>
        <taxon>Streptophyta</taxon>
        <taxon>Embryophyta</taxon>
        <taxon>Tracheophyta</taxon>
        <taxon>Spermatophyta</taxon>
        <taxon>Magnoliopsida</taxon>
        <taxon>eudicotyledons</taxon>
        <taxon>Gunneridae</taxon>
        <taxon>Pentapetalae</taxon>
        <taxon>rosids</taxon>
        <taxon>fabids</taxon>
        <taxon>Fabales</taxon>
        <taxon>Fabaceae</taxon>
        <taxon>Caesalpinioideae</taxon>
        <taxon>mimosoid clade</taxon>
        <taxon>Acacieae</taxon>
        <taxon>Acacia</taxon>
    </lineage>
</organism>
<feature type="domain" description="RST" evidence="6">
    <location>
        <begin position="287"/>
        <end position="358"/>
    </location>
</feature>
<dbReference type="InterPro" id="IPR022003">
    <property type="entry name" value="RST"/>
</dbReference>
<comment type="caution">
    <text evidence="7">The sequence shown here is derived from an EMBL/GenBank/DDBJ whole genome shotgun (WGS) entry which is preliminary data.</text>
</comment>
<keyword evidence="3" id="KW-0346">Stress response</keyword>
<evidence type="ECO:0000256" key="1">
    <source>
        <dbReference type="ARBA" id="ARBA00004123"/>
    </source>
</evidence>
<feature type="domain" description="PARP catalytic" evidence="5">
    <location>
        <begin position="70"/>
        <end position="291"/>
    </location>
</feature>
<gene>
    <name evidence="7" type="ORF">QN277_006710</name>
</gene>
<proteinExistence type="predicted"/>
<keyword evidence="8" id="KW-1185">Reference proteome</keyword>
<dbReference type="EMBL" id="JAWXYG010000012">
    <property type="protein sequence ID" value="KAK4257073.1"/>
    <property type="molecule type" value="Genomic_DNA"/>
</dbReference>
<protein>
    <recommendedName>
        <fullName evidence="9">Inactive poly [ADP-ribose] polymerase SRO5</fullName>
    </recommendedName>
</protein>
<evidence type="ECO:0008006" key="9">
    <source>
        <dbReference type="Google" id="ProtNLM"/>
    </source>
</evidence>
<dbReference type="PANTHER" id="PTHR32263">
    <property type="entry name" value="INACTIVE POLY [ADP-RIBOSE] POLYMERASE SRO4-RELATED"/>
    <property type="match status" value="1"/>
</dbReference>
<dbReference type="Gene3D" id="3.90.228.10">
    <property type="match status" value="1"/>
</dbReference>
<evidence type="ECO:0000256" key="2">
    <source>
        <dbReference type="ARBA" id="ARBA00022473"/>
    </source>
</evidence>
<name>A0AAE1IU05_9FABA</name>
<dbReference type="SUPFAM" id="SSF56399">
    <property type="entry name" value="ADP-ribosylation"/>
    <property type="match status" value="1"/>
</dbReference>